<evidence type="ECO:0000313" key="3">
    <source>
        <dbReference type="EMBL" id="PWB96433.1"/>
    </source>
</evidence>
<dbReference type="AlphaFoldDB" id="A0A2U1SY15"/>
<dbReference type="Proteomes" id="UP000244978">
    <property type="component" value="Unassembled WGS sequence"/>
</dbReference>
<dbReference type="CDD" id="cd00293">
    <property type="entry name" value="USP-like"/>
    <property type="match status" value="1"/>
</dbReference>
<keyword evidence="4" id="KW-1185">Reference proteome</keyword>
<dbReference type="Pfam" id="PF00582">
    <property type="entry name" value="Usp"/>
    <property type="match status" value="1"/>
</dbReference>
<dbReference type="EMBL" id="QEEX01000001">
    <property type="protein sequence ID" value="PWB96433.1"/>
    <property type="molecule type" value="Genomic_DNA"/>
</dbReference>
<dbReference type="RefSeq" id="WP_108996643.1">
    <property type="nucleotide sequence ID" value="NZ_QEEX01000001.1"/>
</dbReference>
<evidence type="ECO:0000256" key="1">
    <source>
        <dbReference type="SAM" id="MobiDB-lite"/>
    </source>
</evidence>
<dbReference type="Gene3D" id="3.40.50.620">
    <property type="entry name" value="HUPs"/>
    <property type="match status" value="1"/>
</dbReference>
<comment type="caution">
    <text evidence="3">The sequence shown here is derived from an EMBL/GenBank/DDBJ whole genome shotgun (WGS) entry which is preliminary data.</text>
</comment>
<accession>A0A2U1SY15</accession>
<dbReference type="InterPro" id="IPR006016">
    <property type="entry name" value="UspA"/>
</dbReference>
<name>A0A2U1SY15_9MICO</name>
<sequence>MGTHTESPRARPVIVGVTPDQPPHVVLQAARFAAQFGTDLVCAHVNPGRFVRSESDDGTVETASLDPDFADERETTFHEPLADSIAQVLTGSEVGWRTLTLAGDVTTALSRLADTLDASMIVVGSHEGSLGGTIQEFFGRSVAATLSHQQPRPVVVIPSKAPPATERGAPGDARTTNTSGGDRQETSPADQSGLQSGGDEATP</sequence>
<dbReference type="SUPFAM" id="SSF52402">
    <property type="entry name" value="Adenine nucleotide alpha hydrolases-like"/>
    <property type="match status" value="1"/>
</dbReference>
<organism evidence="3 4">
    <name type="scientific">Homoserinimonas hongtaonis</name>
    <dbReference type="NCBI Taxonomy" id="2079791"/>
    <lineage>
        <taxon>Bacteria</taxon>
        <taxon>Bacillati</taxon>
        <taxon>Actinomycetota</taxon>
        <taxon>Actinomycetes</taxon>
        <taxon>Micrococcales</taxon>
        <taxon>Microbacteriaceae</taxon>
        <taxon>Homoserinimonas</taxon>
    </lineage>
</organism>
<gene>
    <name evidence="3" type="ORF">DF220_00170</name>
</gene>
<protein>
    <submittedName>
        <fullName evidence="3">Universal stress protein</fullName>
    </submittedName>
</protein>
<evidence type="ECO:0000259" key="2">
    <source>
        <dbReference type="Pfam" id="PF00582"/>
    </source>
</evidence>
<dbReference type="InterPro" id="IPR014729">
    <property type="entry name" value="Rossmann-like_a/b/a_fold"/>
</dbReference>
<feature type="region of interest" description="Disordered" evidence="1">
    <location>
        <begin position="153"/>
        <end position="203"/>
    </location>
</feature>
<proteinExistence type="predicted"/>
<evidence type="ECO:0000313" key="4">
    <source>
        <dbReference type="Proteomes" id="UP000244978"/>
    </source>
</evidence>
<reference evidence="4" key="1">
    <citation type="submission" date="2018-04" db="EMBL/GenBank/DDBJ databases">
        <authorList>
            <person name="Liu S."/>
            <person name="Wang Z."/>
            <person name="Li J."/>
        </authorList>
    </citation>
    <scope>NUCLEOTIDE SEQUENCE [LARGE SCALE GENOMIC DNA]</scope>
    <source>
        <strain evidence="4">S1194</strain>
    </source>
</reference>
<feature type="domain" description="UspA" evidence="2">
    <location>
        <begin position="11"/>
        <end position="158"/>
    </location>
</feature>
<feature type="compositionally biased region" description="Polar residues" evidence="1">
    <location>
        <begin position="174"/>
        <end position="194"/>
    </location>
</feature>